<evidence type="ECO:0000259" key="3">
    <source>
        <dbReference type="Pfam" id="PF22725"/>
    </source>
</evidence>
<accession>A0A250ICA8</accession>
<gene>
    <name evidence="4" type="ORF">MEBOL_002035</name>
</gene>
<dbReference type="GO" id="GO:0000166">
    <property type="term" value="F:nucleotide binding"/>
    <property type="evidence" value="ECO:0007669"/>
    <property type="project" value="InterPro"/>
</dbReference>
<dbReference type="SUPFAM" id="SSF51735">
    <property type="entry name" value="NAD(P)-binding Rossmann-fold domains"/>
    <property type="match status" value="1"/>
</dbReference>
<feature type="domain" description="Gfo/Idh/MocA-like oxidoreductase N-terminal" evidence="2">
    <location>
        <begin position="12"/>
        <end position="128"/>
    </location>
</feature>
<organism evidence="4 5">
    <name type="scientific">Melittangium boletus DSM 14713</name>
    <dbReference type="NCBI Taxonomy" id="1294270"/>
    <lineage>
        <taxon>Bacteria</taxon>
        <taxon>Pseudomonadati</taxon>
        <taxon>Myxococcota</taxon>
        <taxon>Myxococcia</taxon>
        <taxon>Myxococcales</taxon>
        <taxon>Cystobacterineae</taxon>
        <taxon>Archangiaceae</taxon>
        <taxon>Melittangium</taxon>
    </lineage>
</organism>
<dbReference type="Gene3D" id="3.30.360.10">
    <property type="entry name" value="Dihydrodipicolinate Reductase, domain 2"/>
    <property type="match status" value="1"/>
</dbReference>
<evidence type="ECO:0000313" key="5">
    <source>
        <dbReference type="Proteomes" id="UP000217289"/>
    </source>
</evidence>
<dbReference type="SUPFAM" id="SSF55347">
    <property type="entry name" value="Glyceraldehyde-3-phosphate dehydrogenase-like, C-terminal domain"/>
    <property type="match status" value="1"/>
</dbReference>
<dbReference type="PANTHER" id="PTHR43818">
    <property type="entry name" value="BCDNA.GH03377"/>
    <property type="match status" value="1"/>
</dbReference>
<dbReference type="RefSeq" id="WP_095977257.1">
    <property type="nucleotide sequence ID" value="NZ_CP022163.1"/>
</dbReference>
<dbReference type="Pfam" id="PF22725">
    <property type="entry name" value="GFO_IDH_MocA_C3"/>
    <property type="match status" value="1"/>
</dbReference>
<dbReference type="InterPro" id="IPR000683">
    <property type="entry name" value="Gfo/Idh/MocA-like_OxRdtase_N"/>
</dbReference>
<dbReference type="EMBL" id="CP022163">
    <property type="protein sequence ID" value="ATB28586.1"/>
    <property type="molecule type" value="Genomic_DNA"/>
</dbReference>
<evidence type="ECO:0000259" key="2">
    <source>
        <dbReference type="Pfam" id="PF01408"/>
    </source>
</evidence>
<dbReference type="Gene3D" id="3.40.50.720">
    <property type="entry name" value="NAD(P)-binding Rossmann-like Domain"/>
    <property type="match status" value="1"/>
</dbReference>
<dbReference type="GO" id="GO:0016491">
    <property type="term" value="F:oxidoreductase activity"/>
    <property type="evidence" value="ECO:0007669"/>
    <property type="project" value="UniProtKB-KW"/>
</dbReference>
<dbReference type="PANTHER" id="PTHR43818:SF11">
    <property type="entry name" value="BCDNA.GH03377"/>
    <property type="match status" value="1"/>
</dbReference>
<dbReference type="OrthoDB" id="9793050at2"/>
<dbReference type="Pfam" id="PF01408">
    <property type="entry name" value="GFO_IDH_MocA"/>
    <property type="match status" value="1"/>
</dbReference>
<dbReference type="InterPro" id="IPR055170">
    <property type="entry name" value="GFO_IDH_MocA-like_dom"/>
</dbReference>
<dbReference type="AlphaFoldDB" id="A0A250ICA8"/>
<dbReference type="InterPro" id="IPR036291">
    <property type="entry name" value="NAD(P)-bd_dom_sf"/>
</dbReference>
<protein>
    <submittedName>
        <fullName evidence="4">Oxidoreductase</fullName>
    </submittedName>
</protein>
<reference evidence="4 5" key="1">
    <citation type="submission" date="2017-06" db="EMBL/GenBank/DDBJ databases">
        <authorList>
            <person name="Kim H.J."/>
            <person name="Triplett B.A."/>
        </authorList>
    </citation>
    <scope>NUCLEOTIDE SEQUENCE [LARGE SCALE GENOMIC DNA]</scope>
    <source>
        <strain evidence="4 5">DSM 14713</strain>
    </source>
</reference>
<feature type="domain" description="GFO/IDH/MocA-like oxidoreductase" evidence="3">
    <location>
        <begin position="137"/>
        <end position="260"/>
    </location>
</feature>
<sequence>MICALPRSRRLGWAIVGCGWVARDYVAPAVLQAGNSRLVSLCDLDAEALARMPGDEVPRHTELREVLEDPDVAVVYIATPNHAHAALTEACAAAGKHVFCEKPMAIRLEDGVRMVEACRRAGVMYATAFDQRHHGAHRKLRTLIHEGALGTVTQARIHYACWTPRDWTANNWRIDPRQAGGGAMIDLAPHGIDLLEVLLEDEWASLTALTQRRVHDYAVDDGAILMGKFKSGILGIIQVAYNCPDNYPRRTLEVIGTQARALAYKTMGQTPGGTLTLTDAATGEERPVPLSPEEDRSPFLNQVEAFSTCVLEGRPYPFTPERDVRLLGLLTQACDPRAWEDTACR</sequence>
<keyword evidence="1" id="KW-0560">Oxidoreductase</keyword>
<keyword evidence="5" id="KW-1185">Reference proteome</keyword>
<proteinExistence type="predicted"/>
<evidence type="ECO:0000256" key="1">
    <source>
        <dbReference type="ARBA" id="ARBA00023002"/>
    </source>
</evidence>
<evidence type="ECO:0000313" key="4">
    <source>
        <dbReference type="EMBL" id="ATB28586.1"/>
    </source>
</evidence>
<name>A0A250ICA8_9BACT</name>
<dbReference type="InterPro" id="IPR050463">
    <property type="entry name" value="Gfo/Idh/MocA_oxidrdct_glycsds"/>
</dbReference>
<dbReference type="KEGG" id="mbd:MEBOL_002035"/>
<dbReference type="Proteomes" id="UP000217289">
    <property type="component" value="Chromosome"/>
</dbReference>